<gene>
    <name evidence="1" type="ORF">AVDCRST_MAG54-634</name>
</gene>
<accession>A0A6J4HGH0</accession>
<evidence type="ECO:0000313" key="1">
    <source>
        <dbReference type="EMBL" id="CAA9222557.1"/>
    </source>
</evidence>
<name>A0A6J4HGH0_9PSEU</name>
<dbReference type="EMBL" id="CADCTH010000088">
    <property type="protein sequence ID" value="CAA9222557.1"/>
    <property type="molecule type" value="Genomic_DNA"/>
</dbReference>
<dbReference type="PROSITE" id="PS51257">
    <property type="entry name" value="PROKAR_LIPOPROTEIN"/>
    <property type="match status" value="1"/>
</dbReference>
<sequence>MDAPRRRSRSVTAPLAAAMALLVSGCGTSQPASQGVCRDERTDQRVDDDLCRRGLGGFGFWFFLAGARYPGIGQAVSPLGGSATPQAGTRAVLGGAPATGGTVAKGGFGGRSGGSGVGG</sequence>
<dbReference type="AlphaFoldDB" id="A0A6J4HGH0"/>
<proteinExistence type="predicted"/>
<organism evidence="1">
    <name type="scientific">uncultured Actinomycetospora sp</name>
    <dbReference type="NCBI Taxonomy" id="1135996"/>
    <lineage>
        <taxon>Bacteria</taxon>
        <taxon>Bacillati</taxon>
        <taxon>Actinomycetota</taxon>
        <taxon>Actinomycetes</taxon>
        <taxon>Pseudonocardiales</taxon>
        <taxon>Pseudonocardiaceae</taxon>
        <taxon>Actinomycetospora</taxon>
        <taxon>environmental samples</taxon>
    </lineage>
</organism>
<reference evidence="1" key="1">
    <citation type="submission" date="2020-02" db="EMBL/GenBank/DDBJ databases">
        <authorList>
            <person name="Meier V. D."/>
        </authorList>
    </citation>
    <scope>NUCLEOTIDE SEQUENCE</scope>
    <source>
        <strain evidence="1">AVDCRST_MAG54</strain>
    </source>
</reference>
<evidence type="ECO:0008006" key="2">
    <source>
        <dbReference type="Google" id="ProtNLM"/>
    </source>
</evidence>
<protein>
    <recommendedName>
        <fullName evidence="2">Lipoprotein</fullName>
    </recommendedName>
</protein>